<dbReference type="GO" id="GO:0000155">
    <property type="term" value="F:phosphorelay sensor kinase activity"/>
    <property type="evidence" value="ECO:0007669"/>
    <property type="project" value="InterPro"/>
</dbReference>
<dbReference type="InterPro" id="IPR003661">
    <property type="entry name" value="HisK_dim/P_dom"/>
</dbReference>
<dbReference type="Pfam" id="PF02518">
    <property type="entry name" value="HATPase_c"/>
    <property type="match status" value="1"/>
</dbReference>
<dbReference type="SUPFAM" id="SSF52172">
    <property type="entry name" value="CheY-like"/>
    <property type="match status" value="1"/>
</dbReference>
<evidence type="ECO:0000256" key="3">
    <source>
        <dbReference type="ARBA" id="ARBA00022553"/>
    </source>
</evidence>
<dbReference type="Gene3D" id="3.30.565.10">
    <property type="entry name" value="Histidine kinase-like ATPase, C-terminal domain"/>
    <property type="match status" value="1"/>
</dbReference>
<dbReference type="NCBIfam" id="TIGR00229">
    <property type="entry name" value="sensory_box"/>
    <property type="match status" value="1"/>
</dbReference>
<name>A0A1N6PEE7_9PSED</name>
<dbReference type="SUPFAM" id="SSF55874">
    <property type="entry name" value="ATPase domain of HSP90 chaperone/DNA topoisomerase II/histidine kinase"/>
    <property type="match status" value="1"/>
</dbReference>
<dbReference type="Gene3D" id="3.40.50.2300">
    <property type="match status" value="1"/>
</dbReference>
<dbReference type="InterPro" id="IPR011006">
    <property type="entry name" value="CheY-like_superfamily"/>
</dbReference>
<dbReference type="InterPro" id="IPR005467">
    <property type="entry name" value="His_kinase_dom"/>
</dbReference>
<dbReference type="Gene3D" id="3.30.450.20">
    <property type="entry name" value="PAS domain"/>
    <property type="match status" value="1"/>
</dbReference>
<dbReference type="SMART" id="SM00065">
    <property type="entry name" value="GAF"/>
    <property type="match status" value="1"/>
</dbReference>
<dbReference type="PROSITE" id="PS50113">
    <property type="entry name" value="PAC"/>
    <property type="match status" value="1"/>
</dbReference>
<dbReference type="SUPFAM" id="SSF55785">
    <property type="entry name" value="PYP-like sensor domain (PAS domain)"/>
    <property type="match status" value="1"/>
</dbReference>
<evidence type="ECO:0000313" key="12">
    <source>
        <dbReference type="Proteomes" id="UP000186079"/>
    </source>
</evidence>
<dbReference type="Gene3D" id="3.30.450.40">
    <property type="match status" value="1"/>
</dbReference>
<dbReference type="InterPro" id="IPR036097">
    <property type="entry name" value="HisK_dim/P_sf"/>
</dbReference>
<dbReference type="Pfam" id="PF08448">
    <property type="entry name" value="PAS_4"/>
    <property type="match status" value="1"/>
</dbReference>
<feature type="domain" description="PAC" evidence="10">
    <location>
        <begin position="80"/>
        <end position="133"/>
    </location>
</feature>
<dbReference type="PRINTS" id="PR00344">
    <property type="entry name" value="BCTRLSENSOR"/>
</dbReference>
<dbReference type="PANTHER" id="PTHR43065">
    <property type="entry name" value="SENSOR HISTIDINE KINASE"/>
    <property type="match status" value="1"/>
</dbReference>
<dbReference type="PANTHER" id="PTHR43065:SF42">
    <property type="entry name" value="TWO-COMPONENT SENSOR PPRA"/>
    <property type="match status" value="1"/>
</dbReference>
<comment type="catalytic activity">
    <reaction evidence="1">
        <text>ATP + protein L-histidine = ADP + protein N-phospho-L-histidine.</text>
        <dbReference type="EC" id="2.7.13.3"/>
    </reaction>
</comment>
<dbReference type="SUPFAM" id="SSF47384">
    <property type="entry name" value="Homodimeric domain of signal transducing histidine kinase"/>
    <property type="match status" value="1"/>
</dbReference>
<keyword evidence="4" id="KW-0808">Transferase</keyword>
<dbReference type="InterPro" id="IPR004358">
    <property type="entry name" value="Sig_transdc_His_kin-like_C"/>
</dbReference>
<evidence type="ECO:0000259" key="8">
    <source>
        <dbReference type="PROSITE" id="PS50110"/>
    </source>
</evidence>
<evidence type="ECO:0000256" key="1">
    <source>
        <dbReference type="ARBA" id="ARBA00000085"/>
    </source>
</evidence>
<dbReference type="CDD" id="cd00156">
    <property type="entry name" value="REC"/>
    <property type="match status" value="1"/>
</dbReference>
<dbReference type="SMART" id="SM00388">
    <property type="entry name" value="HisKA"/>
    <property type="match status" value="1"/>
</dbReference>
<dbReference type="Proteomes" id="UP000186079">
    <property type="component" value="Unassembled WGS sequence"/>
</dbReference>
<dbReference type="SMART" id="SM00448">
    <property type="entry name" value="REC"/>
    <property type="match status" value="1"/>
</dbReference>
<dbReference type="InterPro" id="IPR003594">
    <property type="entry name" value="HATPase_dom"/>
</dbReference>
<dbReference type="InterPro" id="IPR029016">
    <property type="entry name" value="GAF-like_dom_sf"/>
</dbReference>
<dbReference type="RefSeq" id="WP_052199728.1">
    <property type="nucleotide sequence ID" value="NZ_FTMC01000002.1"/>
</dbReference>
<evidence type="ECO:0000313" key="11">
    <source>
        <dbReference type="EMBL" id="SIQ02730.1"/>
    </source>
</evidence>
<evidence type="ECO:0000256" key="5">
    <source>
        <dbReference type="ARBA" id="ARBA00022777"/>
    </source>
</evidence>
<dbReference type="PROSITE" id="PS50112">
    <property type="entry name" value="PAS"/>
    <property type="match status" value="1"/>
</dbReference>
<dbReference type="InterPro" id="IPR000700">
    <property type="entry name" value="PAS-assoc_C"/>
</dbReference>
<dbReference type="InterPro" id="IPR000014">
    <property type="entry name" value="PAS"/>
</dbReference>
<feature type="domain" description="Histidine kinase" evidence="7">
    <location>
        <begin position="302"/>
        <end position="527"/>
    </location>
</feature>
<evidence type="ECO:0000256" key="2">
    <source>
        <dbReference type="ARBA" id="ARBA00012438"/>
    </source>
</evidence>
<dbReference type="InterPro" id="IPR013656">
    <property type="entry name" value="PAS_4"/>
</dbReference>
<feature type="modified residue" description="4-aspartylphosphate" evidence="6">
    <location>
        <position position="601"/>
    </location>
</feature>
<dbReference type="EMBL" id="FTMC01000002">
    <property type="protein sequence ID" value="SIQ02730.1"/>
    <property type="molecule type" value="Genomic_DNA"/>
</dbReference>
<gene>
    <name evidence="11" type="ORF">SAMN05421672_102127</name>
</gene>
<evidence type="ECO:0000256" key="6">
    <source>
        <dbReference type="PROSITE-ProRule" id="PRU00169"/>
    </source>
</evidence>
<evidence type="ECO:0000259" key="7">
    <source>
        <dbReference type="PROSITE" id="PS50109"/>
    </source>
</evidence>
<dbReference type="SMART" id="SM00091">
    <property type="entry name" value="PAS"/>
    <property type="match status" value="1"/>
</dbReference>
<dbReference type="InterPro" id="IPR036890">
    <property type="entry name" value="HATPase_C_sf"/>
</dbReference>
<feature type="domain" description="PAS" evidence="9">
    <location>
        <begin position="9"/>
        <end position="79"/>
    </location>
</feature>
<dbReference type="InterPro" id="IPR003018">
    <property type="entry name" value="GAF"/>
</dbReference>
<accession>A0A1N6PEE7</accession>
<dbReference type="Pfam" id="PF00072">
    <property type="entry name" value="Response_reg"/>
    <property type="match status" value="1"/>
</dbReference>
<reference evidence="11 12" key="1">
    <citation type="submission" date="2017-01" db="EMBL/GenBank/DDBJ databases">
        <authorList>
            <person name="Mah S.A."/>
            <person name="Swanson W.J."/>
            <person name="Moy G.W."/>
            <person name="Vacquier V.D."/>
        </authorList>
    </citation>
    <scope>NUCLEOTIDE SEQUENCE [LARGE SCALE GENOMIC DNA]</scope>
    <source>
        <strain evidence="11 12">ATCC 29606</strain>
    </source>
</reference>
<dbReference type="SMART" id="SM00387">
    <property type="entry name" value="HATPase_c"/>
    <property type="match status" value="1"/>
</dbReference>
<dbReference type="CDD" id="cd00082">
    <property type="entry name" value="HisKA"/>
    <property type="match status" value="1"/>
</dbReference>
<dbReference type="InterPro" id="IPR035965">
    <property type="entry name" value="PAS-like_dom_sf"/>
</dbReference>
<dbReference type="Pfam" id="PF00512">
    <property type="entry name" value="HisKA"/>
    <property type="match status" value="1"/>
</dbReference>
<dbReference type="EC" id="2.7.13.3" evidence="2"/>
<organism evidence="11 12">
    <name type="scientific">Pseudomonas flexibilis</name>
    <dbReference type="NCBI Taxonomy" id="706570"/>
    <lineage>
        <taxon>Bacteria</taxon>
        <taxon>Pseudomonadati</taxon>
        <taxon>Pseudomonadota</taxon>
        <taxon>Gammaproteobacteria</taxon>
        <taxon>Pseudomonadales</taxon>
        <taxon>Pseudomonadaceae</taxon>
        <taxon>Pseudomonas</taxon>
    </lineage>
</organism>
<keyword evidence="5" id="KW-0418">Kinase</keyword>
<sequence length="667" mass="72860">MGKRTWPEAGNPLRQIVDNSSAVIFIKDIEGRYRLVNPAFERLFGVPAERVLGSDDHQLFPGEIADALLCNDRRVVEQGRSIEVEEQVLWQGRQYTYLTTKFPICDSHGQVVGVGGIAADISERKRTEDALRHVALGVSRATGNAVFPATVRYLASSLQVDFAFVSHASRPDSTHLSTLAANYRGEAIDNFDYVLQGTPCAEVFGQRFLYIPRGLGERYSLDALLKHIRIDSYAGYPLFASDGRPLGLIAVGHASELPERERVESVLRIFSVRVAAEVERATLEQQLRQAQRMEAIGHLTGGIAHDFNNLLTSMLGYTQMAEELAGERGDAPLGRYLGRIRQSAEKARDLIRQMLVFSRGSRGQPRVVSLAALVEEFRPLLQSALPAGIELDLQLGQGLAPVRVDPLQLEQVLMNLCINARDAMNGSGRLRIALHARSLVDGLCASCQQRIAGDFQALCVEDSGPGIDESVQHTIFEPFYTTKAPGQGSGMGLSMVHGLVHEYGGHLLLHSQPGKGARFEVLLPGLPGSPAVSARPAGDHETPREQLRGRVCVVDDDPLVGEYLQDCLSHWGLQVTVWSDAEQARTALLAEPGAWDALILDQSMPRLCGLALAKQVLAVRADLPIALHSGFSDPDDERTARQLGLTLLHKPVAAPVLHDWLSSRLPG</sequence>
<dbReference type="CDD" id="cd00130">
    <property type="entry name" value="PAS"/>
    <property type="match status" value="1"/>
</dbReference>
<dbReference type="PROSITE" id="PS50109">
    <property type="entry name" value="HIS_KIN"/>
    <property type="match status" value="1"/>
</dbReference>
<dbReference type="SUPFAM" id="SSF55781">
    <property type="entry name" value="GAF domain-like"/>
    <property type="match status" value="1"/>
</dbReference>
<keyword evidence="3 6" id="KW-0597">Phosphoprotein</keyword>
<protein>
    <recommendedName>
        <fullName evidence="2">histidine kinase</fullName>
        <ecNumber evidence="2">2.7.13.3</ecNumber>
    </recommendedName>
</protein>
<dbReference type="Gene3D" id="1.10.287.130">
    <property type="match status" value="1"/>
</dbReference>
<evidence type="ECO:0000256" key="4">
    <source>
        <dbReference type="ARBA" id="ARBA00022679"/>
    </source>
</evidence>
<dbReference type="PROSITE" id="PS50110">
    <property type="entry name" value="RESPONSE_REGULATORY"/>
    <property type="match status" value="1"/>
</dbReference>
<evidence type="ECO:0000259" key="9">
    <source>
        <dbReference type="PROSITE" id="PS50112"/>
    </source>
</evidence>
<dbReference type="AlphaFoldDB" id="A0A1N6PEE7"/>
<feature type="domain" description="Response regulatory" evidence="8">
    <location>
        <begin position="550"/>
        <end position="665"/>
    </location>
</feature>
<evidence type="ECO:0000259" key="10">
    <source>
        <dbReference type="PROSITE" id="PS50113"/>
    </source>
</evidence>
<proteinExistence type="predicted"/>
<dbReference type="InterPro" id="IPR001789">
    <property type="entry name" value="Sig_transdc_resp-reg_receiver"/>
</dbReference>